<name>A0ACB5UB28_AMBMO</name>
<gene>
    <name evidence="1" type="ORF">Amon02_001256300</name>
</gene>
<accession>A0ACB5UB28</accession>
<evidence type="ECO:0000313" key="1">
    <source>
        <dbReference type="EMBL" id="GMF06098.1"/>
    </source>
</evidence>
<keyword evidence="2" id="KW-1185">Reference proteome</keyword>
<organism evidence="1 2">
    <name type="scientific">Ambrosiozyma monospora</name>
    <name type="common">Yeast</name>
    <name type="synonym">Endomycopsis monosporus</name>
    <dbReference type="NCBI Taxonomy" id="43982"/>
    <lineage>
        <taxon>Eukaryota</taxon>
        <taxon>Fungi</taxon>
        <taxon>Dikarya</taxon>
        <taxon>Ascomycota</taxon>
        <taxon>Saccharomycotina</taxon>
        <taxon>Pichiomycetes</taxon>
        <taxon>Pichiales</taxon>
        <taxon>Pichiaceae</taxon>
        <taxon>Ambrosiozyma</taxon>
    </lineage>
</organism>
<evidence type="ECO:0000313" key="2">
    <source>
        <dbReference type="Proteomes" id="UP001165064"/>
    </source>
</evidence>
<proteinExistence type="predicted"/>
<dbReference type="EMBL" id="BSXS01014869">
    <property type="protein sequence ID" value="GMF06098.1"/>
    <property type="molecule type" value="Genomic_DNA"/>
</dbReference>
<reference evidence="1" key="1">
    <citation type="submission" date="2023-04" db="EMBL/GenBank/DDBJ databases">
        <title>Ambrosiozyma monospora NBRC 10751.</title>
        <authorList>
            <person name="Ichikawa N."/>
            <person name="Sato H."/>
            <person name="Tonouchi N."/>
        </authorList>
    </citation>
    <scope>NUCLEOTIDE SEQUENCE</scope>
    <source>
        <strain evidence="1">NBRC 10751</strain>
    </source>
</reference>
<dbReference type="Proteomes" id="UP001165064">
    <property type="component" value="Unassembled WGS sequence"/>
</dbReference>
<sequence length="136" mass="14619">MGTQSHKRLHSTNNPPLQNTSGQHQVRSASSASSISAGGSLTNRLLSRLSISNLFAAAIPEGYDADDDNISVSKLSIFSNNAAPVNAPTPNAPLFTPVQLDDNGEPIIPLKSQYFECCCEFFKEPQILPSDSEQED</sequence>
<protein>
    <submittedName>
        <fullName evidence="1">Unnamed protein product</fullName>
    </submittedName>
</protein>
<comment type="caution">
    <text evidence="1">The sequence shown here is derived from an EMBL/GenBank/DDBJ whole genome shotgun (WGS) entry which is preliminary data.</text>
</comment>